<comment type="similarity">
    <text evidence="1">Belongs to the sulfatase family.</text>
</comment>
<dbReference type="SUPFAM" id="SSF53649">
    <property type="entry name" value="Alkaline phosphatase-like"/>
    <property type="match status" value="1"/>
</dbReference>
<keyword evidence="7" id="KW-1185">Reference proteome</keyword>
<evidence type="ECO:0000256" key="2">
    <source>
        <dbReference type="ARBA" id="ARBA00022723"/>
    </source>
</evidence>
<accession>A0A2V5K8B1</accession>
<dbReference type="GO" id="GO:0046872">
    <property type="term" value="F:metal ion binding"/>
    <property type="evidence" value="ECO:0007669"/>
    <property type="project" value="UniProtKB-KW"/>
</dbReference>
<dbReference type="EMBL" id="QJVJ01000003">
    <property type="protein sequence ID" value="PYI55711.1"/>
    <property type="molecule type" value="Genomic_DNA"/>
</dbReference>
<organism evidence="6 7">
    <name type="scientific">Paenibacillus flagellatus</name>
    <dbReference type="NCBI Taxonomy" id="2211139"/>
    <lineage>
        <taxon>Bacteria</taxon>
        <taxon>Bacillati</taxon>
        <taxon>Bacillota</taxon>
        <taxon>Bacilli</taxon>
        <taxon>Bacillales</taxon>
        <taxon>Paenibacillaceae</taxon>
        <taxon>Paenibacillus</taxon>
    </lineage>
</organism>
<name>A0A2V5K8B1_9BACL</name>
<dbReference type="Proteomes" id="UP000247476">
    <property type="component" value="Unassembled WGS sequence"/>
</dbReference>
<keyword evidence="4" id="KW-0106">Calcium</keyword>
<reference evidence="6 7" key="1">
    <citation type="submission" date="2018-05" db="EMBL/GenBank/DDBJ databases">
        <title>Paenibacillus flagellatus sp. nov., isolated from selenium mineral soil.</title>
        <authorList>
            <person name="Dai X."/>
        </authorList>
    </citation>
    <scope>NUCLEOTIDE SEQUENCE [LARGE SCALE GENOMIC DNA]</scope>
    <source>
        <strain evidence="6 7">DXL2</strain>
    </source>
</reference>
<dbReference type="InterPro" id="IPR000917">
    <property type="entry name" value="Sulfatase_N"/>
</dbReference>
<dbReference type="AlphaFoldDB" id="A0A2V5K8B1"/>
<proteinExistence type="inferred from homology"/>
<dbReference type="Pfam" id="PF00884">
    <property type="entry name" value="Sulfatase"/>
    <property type="match status" value="1"/>
</dbReference>
<evidence type="ECO:0000256" key="3">
    <source>
        <dbReference type="ARBA" id="ARBA00022801"/>
    </source>
</evidence>
<keyword evidence="3" id="KW-0378">Hydrolase</keyword>
<dbReference type="PANTHER" id="PTHR42693">
    <property type="entry name" value="ARYLSULFATASE FAMILY MEMBER"/>
    <property type="match status" value="1"/>
</dbReference>
<comment type="caution">
    <text evidence="6">The sequence shown here is derived from an EMBL/GenBank/DDBJ whole genome shotgun (WGS) entry which is preliminary data.</text>
</comment>
<feature type="domain" description="Sulfatase N-terminal" evidence="5">
    <location>
        <begin position="7"/>
        <end position="316"/>
    </location>
</feature>
<dbReference type="PROSITE" id="PS00149">
    <property type="entry name" value="SULFATASE_2"/>
    <property type="match status" value="1"/>
</dbReference>
<dbReference type="CDD" id="cd16152">
    <property type="entry name" value="sulfatase_like"/>
    <property type="match status" value="1"/>
</dbReference>
<dbReference type="InterPro" id="IPR017850">
    <property type="entry name" value="Alkaline_phosphatase_core_sf"/>
</dbReference>
<dbReference type="Gene3D" id="3.40.720.10">
    <property type="entry name" value="Alkaline Phosphatase, subunit A"/>
    <property type="match status" value="2"/>
</dbReference>
<gene>
    <name evidence="6" type="ORF">DLM86_08270</name>
</gene>
<keyword evidence="2" id="KW-0479">Metal-binding</keyword>
<dbReference type="GO" id="GO:0004065">
    <property type="term" value="F:arylsulfatase activity"/>
    <property type="evidence" value="ECO:0007669"/>
    <property type="project" value="TreeGrafter"/>
</dbReference>
<evidence type="ECO:0000313" key="7">
    <source>
        <dbReference type="Proteomes" id="UP000247476"/>
    </source>
</evidence>
<sequence length="451" mass="50522">MNANKQPNVIVFFTDQQRWDTTGAHGNPLDLTPNFDRMAREGAHVYNSFTCQPVCGPARSSLQTGLYATQTGCYVNGIPLSPASKTLAHYFRDAGYRTGYIGKWHLAHEEPVPEEKRGGYDYWLASDVLEFSSDAYDTVMYDNDNKPVKLPGYRVDAMTDAAIRYIDREKNHPFFLFLSYIEPHHQNHTDNYPAPIGYEQKYAGRYVPPDLAALGGTAHAHLGGYYGMVKRLDEALGRLFDALRSLGLEENTIVMFTSDHGCHFKTRNGEYKRSCHDSSIRVPTAFAGGCFAGGGQVRQLVSLVDLPPTLLDAAGIPVPASLPGRSILPLLRGEKEEWPEEVFVQISESQVGRSIRTDRWKYSVSAPDKRGYEHASSDSYTEEFLYDLHADPYELVNLIGIESYEPVVADLRKRLVRKMREAGEAEPTIVPAPVRPKGGRRVSVEELRVKL</sequence>
<dbReference type="OrthoDB" id="9762324at2"/>
<evidence type="ECO:0000256" key="4">
    <source>
        <dbReference type="ARBA" id="ARBA00022837"/>
    </source>
</evidence>
<dbReference type="InterPro" id="IPR024607">
    <property type="entry name" value="Sulfatase_CS"/>
</dbReference>
<evidence type="ECO:0000256" key="1">
    <source>
        <dbReference type="ARBA" id="ARBA00008779"/>
    </source>
</evidence>
<protein>
    <submittedName>
        <fullName evidence="6">Arylsulfatase</fullName>
    </submittedName>
</protein>
<dbReference type="PANTHER" id="PTHR42693:SF53">
    <property type="entry name" value="ENDO-4-O-SULFATASE"/>
    <property type="match status" value="1"/>
</dbReference>
<evidence type="ECO:0000313" key="6">
    <source>
        <dbReference type="EMBL" id="PYI55711.1"/>
    </source>
</evidence>
<dbReference type="InterPro" id="IPR050738">
    <property type="entry name" value="Sulfatase"/>
</dbReference>
<dbReference type="RefSeq" id="WP_110839513.1">
    <property type="nucleotide sequence ID" value="NZ_QJVJ01000003.1"/>
</dbReference>
<evidence type="ECO:0000259" key="5">
    <source>
        <dbReference type="Pfam" id="PF00884"/>
    </source>
</evidence>